<keyword evidence="2 5" id="KW-0812">Transmembrane</keyword>
<proteinExistence type="predicted"/>
<feature type="transmembrane region" description="Helical" evidence="5">
    <location>
        <begin position="49"/>
        <end position="82"/>
    </location>
</feature>
<evidence type="ECO:0000256" key="5">
    <source>
        <dbReference type="SAM" id="Phobius"/>
    </source>
</evidence>
<comment type="subcellular location">
    <subcellularLocation>
        <location evidence="1">Membrane</location>
        <topology evidence="1">Multi-pass membrane protein</topology>
    </subcellularLocation>
</comment>
<evidence type="ECO:0000256" key="3">
    <source>
        <dbReference type="ARBA" id="ARBA00022989"/>
    </source>
</evidence>
<dbReference type="Proteomes" id="UP001268651">
    <property type="component" value="Unassembled WGS sequence"/>
</dbReference>
<keyword evidence="7" id="KW-1185">Reference proteome</keyword>
<name>A0ABU3UA15_9FLAO</name>
<evidence type="ECO:0000313" key="6">
    <source>
        <dbReference type="EMBL" id="MDU8887240.1"/>
    </source>
</evidence>
<evidence type="ECO:0000256" key="1">
    <source>
        <dbReference type="ARBA" id="ARBA00004141"/>
    </source>
</evidence>
<sequence length="95" mass="10782">MIKTVLLILLGVFFILNGISHLINTEIYEEYSTRKGLIAPKIMVRISGILLIFGGFSLAFGYLMIIGIIGLSIFLIIASFTIHQFWKEKGREKNY</sequence>
<gene>
    <name evidence="6" type="ORF">RXV94_13795</name>
</gene>
<evidence type="ECO:0000256" key="4">
    <source>
        <dbReference type="ARBA" id="ARBA00023136"/>
    </source>
</evidence>
<accession>A0ABU3UA15</accession>
<evidence type="ECO:0000256" key="2">
    <source>
        <dbReference type="ARBA" id="ARBA00022692"/>
    </source>
</evidence>
<keyword evidence="3 5" id="KW-1133">Transmembrane helix</keyword>
<dbReference type="RefSeq" id="WP_316663374.1">
    <property type="nucleotide sequence ID" value="NZ_JAWHTF010000009.1"/>
</dbReference>
<dbReference type="InterPro" id="IPR032808">
    <property type="entry name" value="DoxX"/>
</dbReference>
<evidence type="ECO:0000313" key="7">
    <source>
        <dbReference type="Proteomes" id="UP001268651"/>
    </source>
</evidence>
<keyword evidence="4 5" id="KW-0472">Membrane</keyword>
<organism evidence="6 7">
    <name type="scientific">Gilvirhabdus luticola</name>
    <dbReference type="NCBI Taxonomy" id="3079858"/>
    <lineage>
        <taxon>Bacteria</taxon>
        <taxon>Pseudomonadati</taxon>
        <taxon>Bacteroidota</taxon>
        <taxon>Flavobacteriia</taxon>
        <taxon>Flavobacteriales</taxon>
        <taxon>Flavobacteriaceae</taxon>
        <taxon>Gilvirhabdus</taxon>
    </lineage>
</organism>
<protein>
    <submittedName>
        <fullName evidence="6">DoxX family membrane protein</fullName>
    </submittedName>
</protein>
<dbReference type="Pfam" id="PF07681">
    <property type="entry name" value="DoxX"/>
    <property type="match status" value="1"/>
</dbReference>
<comment type="caution">
    <text evidence="6">The sequence shown here is derived from an EMBL/GenBank/DDBJ whole genome shotgun (WGS) entry which is preliminary data.</text>
</comment>
<reference evidence="6 7" key="1">
    <citation type="submission" date="2023-10" db="EMBL/GenBank/DDBJ databases">
        <title>Marimonas sp. nov. isolated from tidal mud flat.</title>
        <authorList>
            <person name="Jaincy N.J."/>
            <person name="Srinivasan S."/>
            <person name="Lee S.-S."/>
        </authorList>
    </citation>
    <scope>NUCLEOTIDE SEQUENCE [LARGE SCALE GENOMIC DNA]</scope>
    <source>
        <strain evidence="6 7">MJ-SS3</strain>
    </source>
</reference>
<dbReference type="EMBL" id="JAWHTF010000009">
    <property type="protein sequence ID" value="MDU8887240.1"/>
    <property type="molecule type" value="Genomic_DNA"/>
</dbReference>